<dbReference type="InterPro" id="IPR045520">
    <property type="entry name" value="GPAT/DHAPAT_C"/>
</dbReference>
<dbReference type="Pfam" id="PF19277">
    <property type="entry name" value="GPAT_C"/>
    <property type="match status" value="1"/>
</dbReference>
<evidence type="ECO:0000256" key="7">
    <source>
        <dbReference type="SAM" id="MobiDB-lite"/>
    </source>
</evidence>
<feature type="transmembrane region" description="Helical" evidence="8">
    <location>
        <begin position="15"/>
        <end position="34"/>
    </location>
</feature>
<dbReference type="AlphaFoldDB" id="A0A240SW81"/>
<dbReference type="PANTHER" id="PTHR12563:SF23">
    <property type="entry name" value="BCDNA.GH07066"/>
    <property type="match status" value="1"/>
</dbReference>
<name>A0A240SW81_GLOAU</name>
<dbReference type="GO" id="GO:0004366">
    <property type="term" value="F:glycerol-3-phosphate O-acyltransferase activity"/>
    <property type="evidence" value="ECO:0007669"/>
    <property type="project" value="InterPro"/>
</dbReference>
<dbReference type="EnsemblMetazoa" id="GAUT052941-RA">
    <property type="protein sequence ID" value="GAUT052941-PA"/>
    <property type="gene ID" value="GAUT052941"/>
</dbReference>
<keyword evidence="8" id="KW-1133">Transmembrane helix</keyword>
<dbReference type="GO" id="GO:0008654">
    <property type="term" value="P:phospholipid biosynthetic process"/>
    <property type="evidence" value="ECO:0007669"/>
    <property type="project" value="InterPro"/>
</dbReference>
<feature type="domain" description="Phospholipid/glycerol acyltransferase" evidence="9">
    <location>
        <begin position="266"/>
        <end position="398"/>
    </location>
</feature>
<dbReference type="Pfam" id="PF01553">
    <property type="entry name" value="Acyltransferase"/>
    <property type="match status" value="1"/>
</dbReference>
<dbReference type="GO" id="GO:0006072">
    <property type="term" value="P:glycerol-3-phosphate metabolic process"/>
    <property type="evidence" value="ECO:0007669"/>
    <property type="project" value="TreeGrafter"/>
</dbReference>
<dbReference type="InterPro" id="IPR041728">
    <property type="entry name" value="GPAT/DHAPAT_LPLAT"/>
</dbReference>
<keyword evidence="8" id="KW-0812">Transmembrane</keyword>
<sequence>MLATLMSFLQGPVEFSLLGFIEAASVAFILYYIYAKTRTLAIIAGLFPNLNLNINYRSTLFGLQKAHNKPLITSTATATTTITTTKKEPKRENFLAHGIGTQNMLELTPHAGRKPFHTLKDWGVYFPYVAQSFRSKKFDYPQVTSLVQKDPVLQRAIKQAAEQILREQEQQSKETTGHEDLNFNERRNSYRPPHRHTDYQHILQRQEHRAIKILKEMRSTLNNFLLAFTSWLLYKLLPCFLTGVVTHTQQIEMLKTASEKAPGIPLIFLPLHRSHLDYILVTFILTNNDIRSPLVAAGNNLQIPVFGEILRGLGAFFIKRKIDPIVGKKDIIYRAVLHLYLQHALKMGHNVEFFIEGGRTRTGKPCMPKGGILSVIVNAFMDRSIPDALLVPVSVNYERLVDGNFVREQKGEKKIPESFGKAMSGIWKALNSKYGLMRIDFNKPYSIKELVQSYNKIAKEDGSMKIYKPSARTLQHNQSTSSLYGTDVVCEEHRSLIESISRQVVYDCAAATSIMSTNALAFLLLTRYRNGATDKELAKALDDLRQRLTGKKDLGFSGESLHIINYATDLLGEKLVKRCYDSNNQISICVANGIESWIELAYYSNTLTPHFALQSIVLTTFHNLLLKHVNMLEENLTSTEPGICRKKLIEAAIENCEVYRYEYILYKPTETLEQVLESAIDELIVQGIIKTEQTENEPESVMDNRRQARGLATYLGEDDMSDDGHDFLDVEQPQLPDLFLISDTKVQQKALCEVLAPYGHAYLCVAQSLYILYQNSMLESEFIKLVVKELNTKVKTQQCPYAESISTDSVRNCLKVLEKWSVIEISNQSGLRLLALGTLYETSRSSLKNIVQRISDIVPYYANDYF</sequence>
<keyword evidence="11" id="KW-1185">Reference proteome</keyword>
<dbReference type="Proteomes" id="UP000078200">
    <property type="component" value="Unassembled WGS sequence"/>
</dbReference>
<evidence type="ECO:0000313" key="10">
    <source>
        <dbReference type="EnsemblMetazoa" id="GAUT052941-PA"/>
    </source>
</evidence>
<comment type="subcellular location">
    <subcellularLocation>
        <location evidence="1">Membrane</location>
    </subcellularLocation>
</comment>
<evidence type="ECO:0000256" key="4">
    <source>
        <dbReference type="ARBA" id="ARBA00023136"/>
    </source>
</evidence>
<dbReference type="PIRSF" id="PIRSF000437">
    <property type="entry name" value="GPAT_DHAPAT"/>
    <property type="match status" value="1"/>
</dbReference>
<dbReference type="CDD" id="cd07993">
    <property type="entry name" value="LPLAT_DHAPAT-like"/>
    <property type="match status" value="1"/>
</dbReference>
<dbReference type="PIRSF" id="PIRSF500064">
    <property type="entry name" value="GPAT"/>
    <property type="match status" value="1"/>
</dbReference>
<evidence type="ECO:0000256" key="3">
    <source>
        <dbReference type="ARBA" id="ARBA00022679"/>
    </source>
</evidence>
<dbReference type="InterPro" id="IPR028354">
    <property type="entry name" value="GPAT_PlsB"/>
</dbReference>
<feature type="transmembrane region" description="Helical" evidence="8">
    <location>
        <begin position="224"/>
        <end position="245"/>
    </location>
</feature>
<dbReference type="PANTHER" id="PTHR12563">
    <property type="entry name" value="GLYCEROL-3-PHOSPHATE ACYLTRANSFERASE"/>
    <property type="match status" value="1"/>
</dbReference>
<dbReference type="SUPFAM" id="SSF69593">
    <property type="entry name" value="Glycerol-3-phosphate (1)-acyltransferase"/>
    <property type="match status" value="1"/>
</dbReference>
<dbReference type="InterPro" id="IPR022284">
    <property type="entry name" value="GPAT/DHAPAT"/>
</dbReference>
<evidence type="ECO:0000256" key="8">
    <source>
        <dbReference type="SAM" id="Phobius"/>
    </source>
</evidence>
<evidence type="ECO:0000256" key="2">
    <source>
        <dbReference type="ARBA" id="ARBA00007937"/>
    </source>
</evidence>
<dbReference type="STRING" id="7395.A0A240SW81"/>
<feature type="compositionally biased region" description="Basic and acidic residues" evidence="7">
    <location>
        <begin position="166"/>
        <end position="188"/>
    </location>
</feature>
<dbReference type="InterPro" id="IPR002123">
    <property type="entry name" value="Plipid/glycerol_acylTrfase"/>
</dbReference>
<keyword evidence="5 6" id="KW-0012">Acyltransferase</keyword>
<dbReference type="GO" id="GO:0031966">
    <property type="term" value="C:mitochondrial membrane"/>
    <property type="evidence" value="ECO:0007669"/>
    <property type="project" value="TreeGrafter"/>
</dbReference>
<dbReference type="GO" id="GO:0005886">
    <property type="term" value="C:plasma membrane"/>
    <property type="evidence" value="ECO:0007669"/>
    <property type="project" value="InterPro"/>
</dbReference>
<protein>
    <recommendedName>
        <fullName evidence="9">Phospholipid/glycerol acyltransferase domain-containing protein</fullName>
    </recommendedName>
</protein>
<keyword evidence="3 6" id="KW-0808">Transferase</keyword>
<reference evidence="10" key="1">
    <citation type="submission" date="2020-05" db="UniProtKB">
        <authorList>
            <consortium name="EnsemblMetazoa"/>
        </authorList>
    </citation>
    <scope>IDENTIFICATION</scope>
    <source>
        <strain evidence="10">TTRI</strain>
    </source>
</reference>
<keyword evidence="4 8" id="KW-0472">Membrane</keyword>
<accession>A0A240SW81</accession>
<evidence type="ECO:0000256" key="1">
    <source>
        <dbReference type="ARBA" id="ARBA00004370"/>
    </source>
</evidence>
<evidence type="ECO:0000256" key="5">
    <source>
        <dbReference type="ARBA" id="ARBA00023315"/>
    </source>
</evidence>
<dbReference type="SMART" id="SM00563">
    <property type="entry name" value="PlsC"/>
    <property type="match status" value="1"/>
</dbReference>
<dbReference type="GO" id="GO:0019432">
    <property type="term" value="P:triglyceride biosynthetic process"/>
    <property type="evidence" value="ECO:0007669"/>
    <property type="project" value="TreeGrafter"/>
</dbReference>
<evidence type="ECO:0000313" key="11">
    <source>
        <dbReference type="Proteomes" id="UP000078200"/>
    </source>
</evidence>
<comment type="similarity">
    <text evidence="2 6">Belongs to the GPAT/DAPAT family.</text>
</comment>
<evidence type="ECO:0000256" key="6">
    <source>
        <dbReference type="PIRNR" id="PIRNR000437"/>
    </source>
</evidence>
<proteinExistence type="inferred from homology"/>
<evidence type="ECO:0000259" key="9">
    <source>
        <dbReference type="SMART" id="SM00563"/>
    </source>
</evidence>
<dbReference type="GO" id="GO:0006631">
    <property type="term" value="P:fatty acid metabolic process"/>
    <property type="evidence" value="ECO:0007669"/>
    <property type="project" value="TreeGrafter"/>
</dbReference>
<dbReference type="VEuPathDB" id="VectorBase:GAUT052941"/>
<feature type="region of interest" description="Disordered" evidence="7">
    <location>
        <begin position="166"/>
        <end position="191"/>
    </location>
</feature>
<organism evidence="10 11">
    <name type="scientific">Glossina austeni</name>
    <name type="common">Savannah tsetse fly</name>
    <dbReference type="NCBI Taxonomy" id="7395"/>
    <lineage>
        <taxon>Eukaryota</taxon>
        <taxon>Metazoa</taxon>
        <taxon>Ecdysozoa</taxon>
        <taxon>Arthropoda</taxon>
        <taxon>Hexapoda</taxon>
        <taxon>Insecta</taxon>
        <taxon>Pterygota</taxon>
        <taxon>Neoptera</taxon>
        <taxon>Endopterygota</taxon>
        <taxon>Diptera</taxon>
        <taxon>Brachycera</taxon>
        <taxon>Muscomorpha</taxon>
        <taxon>Hippoboscoidea</taxon>
        <taxon>Glossinidae</taxon>
        <taxon>Glossina</taxon>
    </lineage>
</organism>